<comment type="caution">
    <text evidence="2">The sequence shown here is derived from an EMBL/GenBank/DDBJ whole genome shotgun (WGS) entry which is preliminary data.</text>
</comment>
<proteinExistence type="predicted"/>
<protein>
    <submittedName>
        <fullName evidence="2">Uncharacterized protein</fullName>
    </submittedName>
</protein>
<dbReference type="Proteomes" id="UP001642360">
    <property type="component" value="Unassembled WGS sequence"/>
</dbReference>
<organism evidence="2 3">
    <name type="scientific">Ilex paraguariensis</name>
    <name type="common">yerba mate</name>
    <dbReference type="NCBI Taxonomy" id="185542"/>
    <lineage>
        <taxon>Eukaryota</taxon>
        <taxon>Viridiplantae</taxon>
        <taxon>Streptophyta</taxon>
        <taxon>Embryophyta</taxon>
        <taxon>Tracheophyta</taxon>
        <taxon>Spermatophyta</taxon>
        <taxon>Magnoliopsida</taxon>
        <taxon>eudicotyledons</taxon>
        <taxon>Gunneridae</taxon>
        <taxon>Pentapetalae</taxon>
        <taxon>asterids</taxon>
        <taxon>campanulids</taxon>
        <taxon>Aquifoliales</taxon>
        <taxon>Aquifoliaceae</taxon>
        <taxon>Ilex</taxon>
    </lineage>
</organism>
<feature type="region of interest" description="Disordered" evidence="1">
    <location>
        <begin position="104"/>
        <end position="123"/>
    </location>
</feature>
<feature type="compositionally biased region" description="Polar residues" evidence="1">
    <location>
        <begin position="113"/>
        <end position="123"/>
    </location>
</feature>
<evidence type="ECO:0000313" key="3">
    <source>
        <dbReference type="Proteomes" id="UP001642360"/>
    </source>
</evidence>
<evidence type="ECO:0000313" key="2">
    <source>
        <dbReference type="EMBL" id="CAK9176560.1"/>
    </source>
</evidence>
<name>A0ABC8U480_9AQUA</name>
<accession>A0ABC8U480</accession>
<keyword evidence="3" id="KW-1185">Reference proteome</keyword>
<reference evidence="2 3" key="1">
    <citation type="submission" date="2024-02" db="EMBL/GenBank/DDBJ databases">
        <authorList>
            <person name="Vignale AGUSTIN F."/>
            <person name="Sosa J E."/>
            <person name="Modenutti C."/>
        </authorList>
    </citation>
    <scope>NUCLEOTIDE SEQUENCE [LARGE SCALE GENOMIC DNA]</scope>
</reference>
<dbReference type="AlphaFoldDB" id="A0ABC8U480"/>
<gene>
    <name evidence="2" type="ORF">ILEXP_LOCUS46417</name>
</gene>
<evidence type="ECO:0000256" key="1">
    <source>
        <dbReference type="SAM" id="MobiDB-lite"/>
    </source>
</evidence>
<dbReference type="EMBL" id="CAUOFW020006842">
    <property type="protein sequence ID" value="CAK9176560.1"/>
    <property type="molecule type" value="Genomic_DNA"/>
</dbReference>
<sequence>MPSGMNQLLKIPSGKSHLLQMSTGMSSLGTLSLTMRMMKRMSMVKMQDRGSLIAWLKGGGTILTLIMLTAKYHINLLFAPKGNERLCSKCDLIANFVHDGRPGEGSYKDLHVSSDSASDGFSL</sequence>